<dbReference type="EMBL" id="BMAT01005464">
    <property type="protein sequence ID" value="GFR93657.1"/>
    <property type="molecule type" value="Genomic_DNA"/>
</dbReference>
<comment type="caution">
    <text evidence="3">The sequence shown here is derived from an EMBL/GenBank/DDBJ whole genome shotgun (WGS) entry which is preliminary data.</text>
</comment>
<feature type="domain" description="CCHC-type" evidence="2">
    <location>
        <begin position="96"/>
        <end position="110"/>
    </location>
</feature>
<dbReference type="Proteomes" id="UP000762676">
    <property type="component" value="Unassembled WGS sequence"/>
</dbReference>
<proteinExistence type="predicted"/>
<evidence type="ECO:0000259" key="2">
    <source>
        <dbReference type="PROSITE" id="PS50158"/>
    </source>
</evidence>
<dbReference type="GO" id="GO:0008270">
    <property type="term" value="F:zinc ion binding"/>
    <property type="evidence" value="ECO:0007669"/>
    <property type="project" value="UniProtKB-KW"/>
</dbReference>
<dbReference type="GO" id="GO:0003676">
    <property type="term" value="F:nucleic acid binding"/>
    <property type="evidence" value="ECO:0007669"/>
    <property type="project" value="InterPro"/>
</dbReference>
<dbReference type="PROSITE" id="PS50158">
    <property type="entry name" value="ZF_CCHC"/>
    <property type="match status" value="1"/>
</dbReference>
<sequence length="209" mass="23363">MECIAQLVVASLRGQEVAGSKHSRAQSVINARRIEISRGDRRIKTNTINTPTPPQEIKAGYLPLTVRPYVPTPMRCFRCHRFGHSRNRCRAKEELCVRCGEPGHRSEECKIDVRCVNCKGDHPANSKTCTKYMEEQAILRYRASNGGTFKQARAAVVVNVSNPVKGNQTETVYTGSAGDVDPSRDDIRDREGVSRCTFPGFDHGQGWSW</sequence>
<organism evidence="3 4">
    <name type="scientific">Elysia marginata</name>
    <dbReference type="NCBI Taxonomy" id="1093978"/>
    <lineage>
        <taxon>Eukaryota</taxon>
        <taxon>Metazoa</taxon>
        <taxon>Spiralia</taxon>
        <taxon>Lophotrochozoa</taxon>
        <taxon>Mollusca</taxon>
        <taxon>Gastropoda</taxon>
        <taxon>Heterobranchia</taxon>
        <taxon>Euthyneura</taxon>
        <taxon>Panpulmonata</taxon>
        <taxon>Sacoglossa</taxon>
        <taxon>Placobranchoidea</taxon>
        <taxon>Plakobranchidae</taxon>
        <taxon>Elysia</taxon>
    </lineage>
</organism>
<evidence type="ECO:0000256" key="1">
    <source>
        <dbReference type="PROSITE-ProRule" id="PRU00047"/>
    </source>
</evidence>
<dbReference type="InterPro" id="IPR036875">
    <property type="entry name" value="Znf_CCHC_sf"/>
</dbReference>
<keyword evidence="1" id="KW-0863">Zinc-finger</keyword>
<dbReference type="AlphaFoldDB" id="A0AAV4H621"/>
<evidence type="ECO:0000313" key="4">
    <source>
        <dbReference type="Proteomes" id="UP000762676"/>
    </source>
</evidence>
<dbReference type="SMART" id="SM00343">
    <property type="entry name" value="ZnF_C2HC"/>
    <property type="match status" value="2"/>
</dbReference>
<keyword evidence="4" id="KW-1185">Reference proteome</keyword>
<dbReference type="SUPFAM" id="SSF57756">
    <property type="entry name" value="Retrovirus zinc finger-like domains"/>
    <property type="match status" value="1"/>
</dbReference>
<name>A0AAV4H621_9GAST</name>
<evidence type="ECO:0000313" key="3">
    <source>
        <dbReference type="EMBL" id="GFR93657.1"/>
    </source>
</evidence>
<protein>
    <submittedName>
        <fullName evidence="3">Nucleic-acid-binding protein from mobile element jockey</fullName>
    </submittedName>
</protein>
<dbReference type="InterPro" id="IPR001878">
    <property type="entry name" value="Znf_CCHC"/>
</dbReference>
<keyword evidence="1" id="KW-0862">Zinc</keyword>
<keyword evidence="1" id="KW-0479">Metal-binding</keyword>
<reference evidence="3 4" key="1">
    <citation type="journal article" date="2021" name="Elife">
        <title>Chloroplast acquisition without the gene transfer in kleptoplastic sea slugs, Plakobranchus ocellatus.</title>
        <authorList>
            <person name="Maeda T."/>
            <person name="Takahashi S."/>
            <person name="Yoshida T."/>
            <person name="Shimamura S."/>
            <person name="Takaki Y."/>
            <person name="Nagai Y."/>
            <person name="Toyoda A."/>
            <person name="Suzuki Y."/>
            <person name="Arimoto A."/>
            <person name="Ishii H."/>
            <person name="Satoh N."/>
            <person name="Nishiyama T."/>
            <person name="Hasebe M."/>
            <person name="Maruyama T."/>
            <person name="Minagawa J."/>
            <person name="Obokata J."/>
            <person name="Shigenobu S."/>
        </authorList>
    </citation>
    <scope>NUCLEOTIDE SEQUENCE [LARGE SCALE GENOMIC DNA]</scope>
</reference>
<dbReference type="Gene3D" id="4.10.60.10">
    <property type="entry name" value="Zinc finger, CCHC-type"/>
    <property type="match status" value="1"/>
</dbReference>
<gene>
    <name evidence="3" type="ORF">ElyMa_002648400</name>
</gene>
<accession>A0AAV4H621</accession>